<dbReference type="PANTHER" id="PTHR11567">
    <property type="entry name" value="ACID PHOSPHATASE-RELATED"/>
    <property type="match status" value="1"/>
</dbReference>
<dbReference type="Pfam" id="PF00328">
    <property type="entry name" value="His_Phos_2"/>
    <property type="match status" value="1"/>
</dbReference>
<dbReference type="Proteomes" id="UP000038045">
    <property type="component" value="Unplaced"/>
</dbReference>
<sequence>MPLNFFYFPNEPILNGSNIMYNPGQLTNNGIRMEYELGKKLALKYNSLVSTNFTTEENLCAVAGVNKRCVESLLALMSGMFQPNENELWNESFNWKPIPLKTDEIYDQPGTGIWNSCPYFTNKLINTKEYKELEKHFEDEIRLFSNLTSINIKNLYDLDKVIDNLETRYYLGGLLQIPLWADNNEMRSKVNKLHSDIQSSLSKLFYKDIGGWHHQNIIKAIRNLITNKTVERINLYGVHDTNILLLSQIYDIPLLNSTLLSYASYIAFEVHYIDKEYYIKAEYEDGTIPSQNNSLLKFNNCEEYCLLSKFISLTPFKSTEEWNIQCKGHNKLTESYIIYGTFSTILNFVLLLTLLFAILISFHYKELYKAVIVNETTPLIIKTT</sequence>
<evidence type="ECO:0000313" key="4">
    <source>
        <dbReference type="WBParaSite" id="PTRK_0000020700.1"/>
    </source>
</evidence>
<dbReference type="WBParaSite" id="PTRK_0000020700.1">
    <property type="protein sequence ID" value="PTRK_0000020700.1"/>
    <property type="gene ID" value="PTRK_0000020700"/>
</dbReference>
<dbReference type="InterPro" id="IPR050645">
    <property type="entry name" value="Histidine_acid_phosphatase"/>
</dbReference>
<comment type="similarity">
    <text evidence="1">Belongs to the histidine acid phosphatase family.</text>
</comment>
<keyword evidence="2" id="KW-0472">Membrane</keyword>
<dbReference type="PANTHER" id="PTHR11567:SF171">
    <property type="entry name" value="ACID PHOSPHATASE FAMILY"/>
    <property type="match status" value="1"/>
</dbReference>
<evidence type="ECO:0000256" key="1">
    <source>
        <dbReference type="ARBA" id="ARBA00005375"/>
    </source>
</evidence>
<accession>A0A0N4Z0H7</accession>
<dbReference type="GO" id="GO:0016791">
    <property type="term" value="F:phosphatase activity"/>
    <property type="evidence" value="ECO:0007669"/>
    <property type="project" value="TreeGrafter"/>
</dbReference>
<evidence type="ECO:0000256" key="2">
    <source>
        <dbReference type="SAM" id="Phobius"/>
    </source>
</evidence>
<dbReference type="InterPro" id="IPR029033">
    <property type="entry name" value="His_PPase_superfam"/>
</dbReference>
<dbReference type="InterPro" id="IPR000560">
    <property type="entry name" value="His_Pase_clade-2"/>
</dbReference>
<reference evidence="4" key="1">
    <citation type="submission" date="2017-02" db="UniProtKB">
        <authorList>
            <consortium name="WormBaseParasite"/>
        </authorList>
    </citation>
    <scope>IDENTIFICATION</scope>
</reference>
<keyword evidence="3" id="KW-1185">Reference proteome</keyword>
<keyword evidence="2" id="KW-1133">Transmembrane helix</keyword>
<dbReference type="SUPFAM" id="SSF53254">
    <property type="entry name" value="Phosphoglycerate mutase-like"/>
    <property type="match status" value="1"/>
</dbReference>
<evidence type="ECO:0000313" key="3">
    <source>
        <dbReference type="Proteomes" id="UP000038045"/>
    </source>
</evidence>
<dbReference type="AlphaFoldDB" id="A0A0N4Z0H7"/>
<protein>
    <submittedName>
        <fullName evidence="4">Testicular acid phosphatase homolog</fullName>
    </submittedName>
</protein>
<name>A0A0N4Z0H7_PARTI</name>
<dbReference type="Gene3D" id="3.40.50.1240">
    <property type="entry name" value="Phosphoglycerate mutase-like"/>
    <property type="match status" value="1"/>
</dbReference>
<dbReference type="STRING" id="131310.A0A0N4Z0H7"/>
<feature type="transmembrane region" description="Helical" evidence="2">
    <location>
        <begin position="336"/>
        <end position="360"/>
    </location>
</feature>
<organism evidence="3 4">
    <name type="scientific">Parastrongyloides trichosuri</name>
    <name type="common">Possum-specific nematode worm</name>
    <dbReference type="NCBI Taxonomy" id="131310"/>
    <lineage>
        <taxon>Eukaryota</taxon>
        <taxon>Metazoa</taxon>
        <taxon>Ecdysozoa</taxon>
        <taxon>Nematoda</taxon>
        <taxon>Chromadorea</taxon>
        <taxon>Rhabditida</taxon>
        <taxon>Tylenchina</taxon>
        <taxon>Panagrolaimomorpha</taxon>
        <taxon>Strongyloidoidea</taxon>
        <taxon>Strongyloididae</taxon>
        <taxon>Parastrongyloides</taxon>
    </lineage>
</organism>
<proteinExistence type="inferred from homology"/>
<keyword evidence="2" id="KW-0812">Transmembrane</keyword>